<name>T1IBR2_RHOPR</name>
<reference evidence="2" key="1">
    <citation type="submission" date="2015-05" db="UniProtKB">
        <authorList>
            <consortium name="EnsemblMetazoa"/>
        </authorList>
    </citation>
    <scope>IDENTIFICATION</scope>
</reference>
<sequence length="78" mass="9214">MAAVLYIKFYAIVDYKIHPGAEEYKTTERKLWFVDNELAGYQKTVRNFTEVRNAGHITLTDQPKRISSLVHKFIYDLF</sequence>
<protein>
    <submittedName>
        <fullName evidence="2">Uncharacterized protein</fullName>
    </submittedName>
</protein>
<evidence type="ECO:0000313" key="2">
    <source>
        <dbReference type="EnsemblMetazoa" id="RPRC013732-PA"/>
    </source>
</evidence>
<dbReference type="Gene3D" id="3.40.50.11320">
    <property type="match status" value="1"/>
</dbReference>
<dbReference type="VEuPathDB" id="VectorBase:RPRC013732"/>
<organism evidence="2 3">
    <name type="scientific">Rhodnius prolixus</name>
    <name type="common">Triatomid bug</name>
    <dbReference type="NCBI Taxonomy" id="13249"/>
    <lineage>
        <taxon>Eukaryota</taxon>
        <taxon>Metazoa</taxon>
        <taxon>Ecdysozoa</taxon>
        <taxon>Arthropoda</taxon>
        <taxon>Hexapoda</taxon>
        <taxon>Insecta</taxon>
        <taxon>Pterygota</taxon>
        <taxon>Neoptera</taxon>
        <taxon>Paraneoptera</taxon>
        <taxon>Hemiptera</taxon>
        <taxon>Heteroptera</taxon>
        <taxon>Panheteroptera</taxon>
        <taxon>Cimicomorpha</taxon>
        <taxon>Reduviidae</taxon>
        <taxon>Triatominae</taxon>
        <taxon>Rhodnius</taxon>
    </lineage>
</organism>
<proteinExistence type="inferred from homology"/>
<dbReference type="GO" id="GO:0004185">
    <property type="term" value="F:serine-type carboxypeptidase activity"/>
    <property type="evidence" value="ECO:0007669"/>
    <property type="project" value="InterPro"/>
</dbReference>
<comment type="similarity">
    <text evidence="1">Belongs to the peptidase S10 family.</text>
</comment>
<evidence type="ECO:0000313" key="3">
    <source>
        <dbReference type="Proteomes" id="UP000015103"/>
    </source>
</evidence>
<dbReference type="STRING" id="13249.T1IBR2"/>
<keyword evidence="3" id="KW-1185">Reference proteome</keyword>
<dbReference type="EMBL" id="ACPB03018811">
    <property type="status" value="NOT_ANNOTATED_CDS"/>
    <property type="molecule type" value="Genomic_DNA"/>
</dbReference>
<dbReference type="HOGENOM" id="CLU_2625064_0_0_1"/>
<dbReference type="EnsemblMetazoa" id="RPRC013732-RA">
    <property type="protein sequence ID" value="RPRC013732-PA"/>
    <property type="gene ID" value="RPRC013732"/>
</dbReference>
<dbReference type="InterPro" id="IPR001563">
    <property type="entry name" value="Peptidase_S10"/>
</dbReference>
<dbReference type="GO" id="GO:0006508">
    <property type="term" value="P:proteolysis"/>
    <property type="evidence" value="ECO:0007669"/>
    <property type="project" value="InterPro"/>
</dbReference>
<evidence type="ECO:0000256" key="1">
    <source>
        <dbReference type="ARBA" id="ARBA00009431"/>
    </source>
</evidence>
<dbReference type="SUPFAM" id="SSF53474">
    <property type="entry name" value="alpha/beta-Hydrolases"/>
    <property type="match status" value="1"/>
</dbReference>
<dbReference type="AlphaFoldDB" id="T1IBR2"/>
<dbReference type="Pfam" id="PF00450">
    <property type="entry name" value="Peptidase_S10"/>
    <property type="match status" value="1"/>
</dbReference>
<dbReference type="Proteomes" id="UP000015103">
    <property type="component" value="Unassembled WGS sequence"/>
</dbReference>
<dbReference type="InParanoid" id="T1IBR2"/>
<accession>T1IBR2</accession>
<dbReference type="InterPro" id="IPR029058">
    <property type="entry name" value="AB_hydrolase_fold"/>
</dbReference>